<name>A0A521EUN4_9BACT</name>
<proteinExistence type="predicted"/>
<dbReference type="GO" id="GO:0006044">
    <property type="term" value="P:N-acetylglucosamine metabolic process"/>
    <property type="evidence" value="ECO:0007669"/>
    <property type="project" value="TreeGrafter"/>
</dbReference>
<dbReference type="SUPFAM" id="SSF52540">
    <property type="entry name" value="P-loop containing nucleoside triphosphate hydrolases"/>
    <property type="match status" value="1"/>
</dbReference>
<gene>
    <name evidence="2" type="ORF">SAMN06265218_11921</name>
</gene>
<feature type="domain" description="Sulfotransferase" evidence="1">
    <location>
        <begin position="39"/>
        <end position="318"/>
    </location>
</feature>
<evidence type="ECO:0000313" key="2">
    <source>
        <dbReference type="EMBL" id="SMO87609.1"/>
    </source>
</evidence>
<dbReference type="InterPro" id="IPR027417">
    <property type="entry name" value="P-loop_NTPase"/>
</dbReference>
<evidence type="ECO:0000259" key="1">
    <source>
        <dbReference type="Pfam" id="PF00685"/>
    </source>
</evidence>
<evidence type="ECO:0000313" key="3">
    <source>
        <dbReference type="Proteomes" id="UP000317593"/>
    </source>
</evidence>
<dbReference type="Gene3D" id="3.40.50.300">
    <property type="entry name" value="P-loop containing nucleotide triphosphate hydrolases"/>
    <property type="match status" value="1"/>
</dbReference>
<keyword evidence="2" id="KW-0808">Transferase</keyword>
<dbReference type="EMBL" id="FXTH01000019">
    <property type="protein sequence ID" value="SMO87609.1"/>
    <property type="molecule type" value="Genomic_DNA"/>
</dbReference>
<protein>
    <submittedName>
        <fullName evidence="2">Sulfotransferase domain-containing protein</fullName>
    </submittedName>
</protein>
<dbReference type="AlphaFoldDB" id="A0A521EUN4"/>
<dbReference type="Proteomes" id="UP000317593">
    <property type="component" value="Unassembled WGS sequence"/>
</dbReference>
<organism evidence="2 3">
    <name type="scientific">Fodinibius sediminis</name>
    <dbReference type="NCBI Taxonomy" id="1214077"/>
    <lineage>
        <taxon>Bacteria</taxon>
        <taxon>Pseudomonadati</taxon>
        <taxon>Balneolota</taxon>
        <taxon>Balneolia</taxon>
        <taxon>Balneolales</taxon>
        <taxon>Balneolaceae</taxon>
        <taxon>Fodinibius</taxon>
    </lineage>
</organism>
<dbReference type="PANTHER" id="PTHR10704:SF44">
    <property type="entry name" value="LD35051P-RELATED"/>
    <property type="match status" value="1"/>
</dbReference>
<dbReference type="RefSeq" id="WP_142715752.1">
    <property type="nucleotide sequence ID" value="NZ_FXTH01000019.1"/>
</dbReference>
<dbReference type="PANTHER" id="PTHR10704">
    <property type="entry name" value="CARBOHYDRATE SULFOTRANSFERASE"/>
    <property type="match status" value="1"/>
</dbReference>
<sequence>MLKRINYRNLVETLEKFYLKKTIQKIVDSLHVHRQSNDSNILIYSTPRSGSTLLMDVIALNPKIKAIDEPLHRRGKKKNLSKHIENVRWRYISLIPQEKKGLKDYFNYLLEERMSNYPVTSKQHHWFTERSVIKCLRMPGQEQWLMDNFDFKTIYLIRHPIPASLSRIRNGWNVSRRETLFQDFFNSKYYRNNVFTKEVESYVKDKIRTGSDLDLQVIQWCLENIRTLKNLEQFDNLILLTYEELTLKSDEVIDFLSDYLNLPEVDAMKRLIDKPSNSSAYSLSDTKEAIQQHEKKYLVEKWKNEVTTEQEESVTEILNVFGIEMYDGENIYPASRYQRFI</sequence>
<dbReference type="GO" id="GO:0006790">
    <property type="term" value="P:sulfur compound metabolic process"/>
    <property type="evidence" value="ECO:0007669"/>
    <property type="project" value="TreeGrafter"/>
</dbReference>
<accession>A0A521EUN4</accession>
<dbReference type="InterPro" id="IPR000863">
    <property type="entry name" value="Sulfotransferase_dom"/>
</dbReference>
<dbReference type="GO" id="GO:0001517">
    <property type="term" value="F:N-acetylglucosamine 6-O-sulfotransferase activity"/>
    <property type="evidence" value="ECO:0007669"/>
    <property type="project" value="TreeGrafter"/>
</dbReference>
<dbReference type="Pfam" id="PF00685">
    <property type="entry name" value="Sulfotransfer_1"/>
    <property type="match status" value="1"/>
</dbReference>
<dbReference type="InterPro" id="IPR051135">
    <property type="entry name" value="Gal/GlcNAc/GalNAc_ST"/>
</dbReference>
<dbReference type="OrthoDB" id="981509at2"/>
<reference evidence="2 3" key="1">
    <citation type="submission" date="2017-05" db="EMBL/GenBank/DDBJ databases">
        <authorList>
            <person name="Varghese N."/>
            <person name="Submissions S."/>
        </authorList>
    </citation>
    <scope>NUCLEOTIDE SEQUENCE [LARGE SCALE GENOMIC DNA]</scope>
    <source>
        <strain evidence="2 3">DSM 21194</strain>
    </source>
</reference>
<keyword evidence="3" id="KW-1185">Reference proteome</keyword>